<reference evidence="1 2" key="1">
    <citation type="journal article" date="2021" name="Appl. Environ. Microbiol.">
        <title>Genetic linkage and physical mapping for an oyster mushroom Pleurotus cornucopiae and QTL analysis for the trait cap color.</title>
        <authorList>
            <person name="Zhang Y."/>
            <person name="Gao W."/>
            <person name="Sonnenberg A."/>
            <person name="Chen Q."/>
            <person name="Zhang J."/>
            <person name="Huang C."/>
        </authorList>
    </citation>
    <scope>NUCLEOTIDE SEQUENCE [LARGE SCALE GENOMIC DNA]</scope>
    <source>
        <strain evidence="1">CCMSSC00406</strain>
    </source>
</reference>
<evidence type="ECO:0000313" key="2">
    <source>
        <dbReference type="Proteomes" id="UP000824881"/>
    </source>
</evidence>
<keyword evidence="2" id="KW-1185">Reference proteome</keyword>
<dbReference type="EMBL" id="WQMT02000002">
    <property type="protein sequence ID" value="KAG9226007.1"/>
    <property type="molecule type" value="Genomic_DNA"/>
</dbReference>
<proteinExistence type="predicted"/>
<sequence>MSAGSSTSPRFFSSPLSPHHGPSRLDVSVWLPLIQHPPFSTMTSHTFDKVQRESQPAHHIHFEVSSMRPSDQNQVLSTRPPTLKSISQCVLLALSAVFVVAVASPLENGEAMSDGADGMGNPNGNSNGGRPGGGNPNRNSNGGRPGGGNPNRNNNGGRPGGGNSNGNSNGGRPGGGNPNVNRGGRGLNRRGYPPSSPQPPYPPPPPPPSGPLPPPGNGGGGYGGGEAGPVEGEVASNILSIVELPVKK</sequence>
<protein>
    <submittedName>
        <fullName evidence="1">Uncharacterized protein</fullName>
    </submittedName>
</protein>
<organism evidence="1 2">
    <name type="scientific">Pleurotus cornucopiae</name>
    <name type="common">Cornucopia mushroom</name>
    <dbReference type="NCBI Taxonomy" id="5321"/>
    <lineage>
        <taxon>Eukaryota</taxon>
        <taxon>Fungi</taxon>
        <taxon>Dikarya</taxon>
        <taxon>Basidiomycota</taxon>
        <taxon>Agaricomycotina</taxon>
        <taxon>Agaricomycetes</taxon>
        <taxon>Agaricomycetidae</taxon>
        <taxon>Agaricales</taxon>
        <taxon>Pleurotineae</taxon>
        <taxon>Pleurotaceae</taxon>
        <taxon>Pleurotus</taxon>
    </lineage>
</organism>
<comment type="caution">
    <text evidence="1">The sequence shown here is derived from an EMBL/GenBank/DDBJ whole genome shotgun (WGS) entry which is preliminary data.</text>
</comment>
<evidence type="ECO:0000313" key="1">
    <source>
        <dbReference type="EMBL" id="KAG9226007.1"/>
    </source>
</evidence>
<name>A0ACB7J682_PLECO</name>
<accession>A0ACB7J682</accession>
<gene>
    <name evidence="1" type="ORF">CCMSSC00406_0009104</name>
</gene>
<dbReference type="Proteomes" id="UP000824881">
    <property type="component" value="Unassembled WGS sequence"/>
</dbReference>